<dbReference type="Pfam" id="PF06935">
    <property type="entry name" value="DUF1284"/>
    <property type="match status" value="1"/>
</dbReference>
<name>A0ABU0JKM9_9HYPH</name>
<accession>A0ABU0JKM9</accession>
<keyword evidence="2" id="KW-1185">Reference proteome</keyword>
<reference evidence="1 2" key="1">
    <citation type="submission" date="2023-07" db="EMBL/GenBank/DDBJ databases">
        <title>Genomic Encyclopedia of Type Strains, Phase IV (KMG-IV): sequencing the most valuable type-strain genomes for metagenomic binning, comparative biology and taxonomic classification.</title>
        <authorList>
            <person name="Goeker M."/>
        </authorList>
    </citation>
    <scope>NUCLEOTIDE SEQUENCE [LARGE SCALE GENOMIC DNA]</scope>
    <source>
        <strain evidence="1 2">DSM 19619</strain>
    </source>
</reference>
<gene>
    <name evidence="1" type="ORF">QO011_007889</name>
</gene>
<organism evidence="1 2">
    <name type="scientific">Labrys wisconsinensis</name>
    <dbReference type="NCBI Taxonomy" id="425677"/>
    <lineage>
        <taxon>Bacteria</taxon>
        <taxon>Pseudomonadati</taxon>
        <taxon>Pseudomonadota</taxon>
        <taxon>Alphaproteobacteria</taxon>
        <taxon>Hyphomicrobiales</taxon>
        <taxon>Xanthobacteraceae</taxon>
        <taxon>Labrys</taxon>
    </lineage>
</organism>
<dbReference type="InterPro" id="IPR009702">
    <property type="entry name" value="DUF1284"/>
</dbReference>
<proteinExistence type="predicted"/>
<dbReference type="EMBL" id="JAUSVX010000027">
    <property type="protein sequence ID" value="MDQ0474847.1"/>
    <property type="molecule type" value="Genomic_DNA"/>
</dbReference>
<evidence type="ECO:0008006" key="3">
    <source>
        <dbReference type="Google" id="ProtNLM"/>
    </source>
</evidence>
<protein>
    <recommendedName>
        <fullName evidence="3">DUF1284 domain-containing protein</fullName>
    </recommendedName>
</protein>
<comment type="caution">
    <text evidence="1">The sequence shown here is derived from an EMBL/GenBank/DDBJ whole genome shotgun (WGS) entry which is preliminary data.</text>
</comment>
<dbReference type="RefSeq" id="WP_307285151.1">
    <property type="nucleotide sequence ID" value="NZ_JAUSVX010000027.1"/>
</dbReference>
<sequence>MTVRLRGHHLLCMLTYAGRGYTPAFCDNYDRIVERLGAGEDILLVAGPDDVCAPLLREAAPHCHLDRVTRRDALALAASAEILRRPLAPGEVLSLDPALLDTLRAAFAAGTSRAACADCEWADLCTRLAAAGFAGTRLQAS</sequence>
<evidence type="ECO:0000313" key="2">
    <source>
        <dbReference type="Proteomes" id="UP001242480"/>
    </source>
</evidence>
<evidence type="ECO:0000313" key="1">
    <source>
        <dbReference type="EMBL" id="MDQ0474847.1"/>
    </source>
</evidence>
<dbReference type="Proteomes" id="UP001242480">
    <property type="component" value="Unassembled WGS sequence"/>
</dbReference>